<sequence length="458" mass="51109">MCKTKMATNASDPTPARPTQTHSPRPRRTRSTPAHSPRTPSYPTPSTSADYAAAAASSSSSQAKPSSSLAETTTTSTSSRTSLTSLRESISENPHIYSVSEIRSATNNFLSKKHSSSSSTSCWRCVLRGRDVIIFQRRFRRNLQTQDIRERLSVICRSHHNSIIKLLGASISDDYIYLVYDYINGANLSDCLRNSRNPEFTVLSSWMSRMQIATDLAHGLDYIHNNTGLNLNLVHNHIKSSSIIVTEPSFNAKICHFGTAQLCGETDDDYERKKIKDFKGESEISEEIVEATPSPFTRSSSGRKQFEGVRDYMSPEFRATGIPTQKSDVYAVGVVILELLCGEEPFKYKYDRTRGELARTSVIDTARLAMDGGDDDNDGGREGRLRKWVDRRLRDSFPVDVAERVTRVALECVDVDPDKRPDMGRVSRKISKLYLASRKWSGSIKMPTGISLSLAPRS</sequence>
<comment type="caution">
    <text evidence="1">The sequence shown here is derived from an EMBL/GenBank/DDBJ whole genome shotgun (WGS) entry which is preliminary data.</text>
</comment>
<protein>
    <submittedName>
        <fullName evidence="1">Protein kinase domain-containing protein</fullName>
    </submittedName>
</protein>
<dbReference type="Proteomes" id="UP000829398">
    <property type="component" value="Chromosome 8"/>
</dbReference>
<name>A0ACB8IU59_CITSI</name>
<proteinExistence type="predicted"/>
<accession>A0ACB8IU59</accession>
<dbReference type="EMBL" id="CM039177">
    <property type="protein sequence ID" value="KAH9700493.1"/>
    <property type="molecule type" value="Genomic_DNA"/>
</dbReference>
<reference evidence="2" key="1">
    <citation type="journal article" date="2023" name="Hortic. Res.">
        <title>A chromosome-level phased genome enabling allele-level studies in sweet orange: a case study on citrus Huanglongbing tolerance.</title>
        <authorList>
            <person name="Wu B."/>
            <person name="Yu Q."/>
            <person name="Deng Z."/>
            <person name="Duan Y."/>
            <person name="Luo F."/>
            <person name="Gmitter F. Jr."/>
        </authorList>
    </citation>
    <scope>NUCLEOTIDE SEQUENCE [LARGE SCALE GENOMIC DNA]</scope>
    <source>
        <strain evidence="2">cv. Valencia</strain>
    </source>
</reference>
<keyword evidence="2" id="KW-1185">Reference proteome</keyword>
<evidence type="ECO:0000313" key="2">
    <source>
        <dbReference type="Proteomes" id="UP000829398"/>
    </source>
</evidence>
<organism evidence="1 2">
    <name type="scientific">Citrus sinensis</name>
    <name type="common">Sweet orange</name>
    <name type="synonym">Citrus aurantium var. sinensis</name>
    <dbReference type="NCBI Taxonomy" id="2711"/>
    <lineage>
        <taxon>Eukaryota</taxon>
        <taxon>Viridiplantae</taxon>
        <taxon>Streptophyta</taxon>
        <taxon>Embryophyta</taxon>
        <taxon>Tracheophyta</taxon>
        <taxon>Spermatophyta</taxon>
        <taxon>Magnoliopsida</taxon>
        <taxon>eudicotyledons</taxon>
        <taxon>Gunneridae</taxon>
        <taxon>Pentapetalae</taxon>
        <taxon>rosids</taxon>
        <taxon>malvids</taxon>
        <taxon>Sapindales</taxon>
        <taxon>Rutaceae</taxon>
        <taxon>Aurantioideae</taxon>
        <taxon>Citrus</taxon>
    </lineage>
</organism>
<evidence type="ECO:0000313" key="1">
    <source>
        <dbReference type="EMBL" id="KAH9700493.1"/>
    </source>
</evidence>
<keyword evidence="1" id="KW-0418">Kinase</keyword>
<gene>
    <name evidence="1" type="ORF">KPL71_024707</name>
</gene>
<keyword evidence="1" id="KW-0808">Transferase</keyword>